<gene>
    <name evidence="1" type="ORF">WKW79_24050</name>
</gene>
<dbReference type="RefSeq" id="WP_340337739.1">
    <property type="nucleotide sequence ID" value="NZ_JBBKZS010000012.1"/>
</dbReference>
<evidence type="ECO:0000313" key="1">
    <source>
        <dbReference type="EMBL" id="MEJ8857667.1"/>
    </source>
</evidence>
<evidence type="ECO:0000313" key="2">
    <source>
        <dbReference type="Proteomes" id="UP001367030"/>
    </source>
</evidence>
<dbReference type="Pfam" id="PF11142">
    <property type="entry name" value="DUF2917"/>
    <property type="match status" value="1"/>
</dbReference>
<accession>A0ABU8XCV4</accession>
<keyword evidence="2" id="KW-1185">Reference proteome</keyword>
<proteinExistence type="predicted"/>
<sequence length="111" mass="11866">MNNRSALLSATVSSAFQMGLPAHAVYSVGDASEVRITCRSGSVWITLDDDPVDTVLEPGEQFTTPLHRRALVSALESSCISVAPAVERSAARQAAKPHRTPALHLRDFLPA</sequence>
<name>A0ABU8XCV4_9BURK</name>
<dbReference type="Proteomes" id="UP001367030">
    <property type="component" value="Unassembled WGS sequence"/>
</dbReference>
<organism evidence="1 2">
    <name type="scientific">Variovorax robiniae</name>
    <dbReference type="NCBI Taxonomy" id="1836199"/>
    <lineage>
        <taxon>Bacteria</taxon>
        <taxon>Pseudomonadati</taxon>
        <taxon>Pseudomonadota</taxon>
        <taxon>Betaproteobacteria</taxon>
        <taxon>Burkholderiales</taxon>
        <taxon>Comamonadaceae</taxon>
        <taxon>Variovorax</taxon>
    </lineage>
</organism>
<reference evidence="1 2" key="1">
    <citation type="submission" date="2024-03" db="EMBL/GenBank/DDBJ databases">
        <title>Novel species of the genus Variovorax.</title>
        <authorList>
            <person name="Liu Q."/>
            <person name="Xin Y.-H."/>
        </authorList>
    </citation>
    <scope>NUCLEOTIDE SEQUENCE [LARGE SCALE GENOMIC DNA]</scope>
    <source>
        <strain evidence="1 2">KACC 18901</strain>
    </source>
</reference>
<protein>
    <submittedName>
        <fullName evidence="1">DUF2917 domain-containing protein</fullName>
    </submittedName>
</protein>
<comment type="caution">
    <text evidence="1">The sequence shown here is derived from an EMBL/GenBank/DDBJ whole genome shotgun (WGS) entry which is preliminary data.</text>
</comment>
<dbReference type="EMBL" id="JBBKZS010000012">
    <property type="protein sequence ID" value="MEJ8857667.1"/>
    <property type="molecule type" value="Genomic_DNA"/>
</dbReference>
<dbReference type="InterPro" id="IPR021317">
    <property type="entry name" value="DUF2917"/>
</dbReference>